<dbReference type="GO" id="GO:0004828">
    <property type="term" value="F:serine-tRNA ligase activity"/>
    <property type="evidence" value="ECO:0007669"/>
    <property type="project" value="UniProtKB-EC"/>
</dbReference>
<dbReference type="InterPro" id="IPR010978">
    <property type="entry name" value="tRNA-bd_arm"/>
</dbReference>
<dbReference type="UniPathway" id="UPA00906">
    <property type="reaction ID" value="UER00895"/>
</dbReference>
<comment type="caution">
    <text evidence="10">The sequence shown here is derived from an EMBL/GenBank/DDBJ whole genome shotgun (WGS) entry which is preliminary data.</text>
</comment>
<name>F9G7K8_FUSOF</name>
<evidence type="ECO:0000256" key="1">
    <source>
        <dbReference type="ARBA" id="ARBA00012840"/>
    </source>
</evidence>
<evidence type="ECO:0000256" key="5">
    <source>
        <dbReference type="ARBA" id="ARBA00023146"/>
    </source>
</evidence>
<dbReference type="Pfam" id="PF00587">
    <property type="entry name" value="tRNA-synt_2b"/>
    <property type="match status" value="1"/>
</dbReference>
<evidence type="ECO:0000256" key="7">
    <source>
        <dbReference type="ARBA" id="ARBA00034892"/>
    </source>
</evidence>
<dbReference type="PRINTS" id="PR00981">
    <property type="entry name" value="TRNASYNTHSER"/>
</dbReference>
<keyword evidence="2" id="KW-0436">Ligase</keyword>
<dbReference type="InterPro" id="IPR045864">
    <property type="entry name" value="aa-tRNA-synth_II/BPL/LPL"/>
</dbReference>
<evidence type="ECO:0000256" key="2">
    <source>
        <dbReference type="ARBA" id="ARBA00022598"/>
    </source>
</evidence>
<evidence type="ECO:0000313" key="10">
    <source>
        <dbReference type="EMBL" id="EGU74850.1"/>
    </source>
</evidence>
<proteinExistence type="predicted"/>
<evidence type="ECO:0000259" key="9">
    <source>
        <dbReference type="PROSITE" id="PS50862"/>
    </source>
</evidence>
<dbReference type="Gene3D" id="3.30.930.10">
    <property type="entry name" value="Bira Bifunctional Protein, Domain 2"/>
    <property type="match status" value="1"/>
</dbReference>
<keyword evidence="3" id="KW-0547">Nucleotide-binding</keyword>
<organism evidence="10">
    <name type="scientific">Fusarium oxysporum (strain Fo5176)</name>
    <name type="common">Fusarium vascular wilt</name>
    <dbReference type="NCBI Taxonomy" id="660025"/>
    <lineage>
        <taxon>Eukaryota</taxon>
        <taxon>Fungi</taxon>
        <taxon>Dikarya</taxon>
        <taxon>Ascomycota</taxon>
        <taxon>Pezizomycotina</taxon>
        <taxon>Sordariomycetes</taxon>
        <taxon>Hypocreomycetidae</taxon>
        <taxon>Hypocreales</taxon>
        <taxon>Nectriaceae</taxon>
        <taxon>Fusarium</taxon>
        <taxon>Fusarium oxysporum species complex</taxon>
    </lineage>
</organism>
<gene>
    <name evidence="10" type="ORF">FOXB_14640</name>
</gene>
<protein>
    <recommendedName>
        <fullName evidence="1">serine--tRNA ligase</fullName>
        <ecNumber evidence="1">6.1.1.11</ecNumber>
    </recommendedName>
    <alternativeName>
        <fullName evidence="6">Seryl-tRNA synthetase</fullName>
    </alternativeName>
    <alternativeName>
        <fullName evidence="7">Seryl-tRNA(Ser) synthetase</fullName>
    </alternativeName>
</protein>
<feature type="domain" description="Aminoacyl-transfer RNA synthetases class-II family profile" evidence="9">
    <location>
        <begin position="146"/>
        <end position="442"/>
    </location>
</feature>
<dbReference type="InterPro" id="IPR015866">
    <property type="entry name" value="Ser-tRNA-synth_1_N"/>
</dbReference>
<reference evidence="10" key="1">
    <citation type="journal article" date="2012" name="Mol. Plant Microbe Interact.">
        <title>A highly conserved effector in Fusarium oxysporum is required for full virulence on Arabidopsis.</title>
        <authorList>
            <person name="Thatcher L.F."/>
            <person name="Gardiner D.M."/>
            <person name="Kazan K."/>
            <person name="Manners J."/>
        </authorList>
    </citation>
    <scope>NUCLEOTIDE SEQUENCE [LARGE SCALE GENOMIC DNA]</scope>
    <source>
        <strain evidence="10">Fo5176</strain>
    </source>
</reference>
<dbReference type="InterPro" id="IPR002314">
    <property type="entry name" value="aa-tRNA-synt_IIb"/>
</dbReference>
<dbReference type="GO" id="GO:0006434">
    <property type="term" value="P:seryl-tRNA aminoacylation"/>
    <property type="evidence" value="ECO:0007669"/>
    <property type="project" value="InterPro"/>
</dbReference>
<keyword evidence="8" id="KW-0175">Coiled coil</keyword>
<sequence length="564" mass="63023">MPTLDICHIRNNADLYAQTCLSRNYPNLASNPSRIIELIDYHQALQANAKSLRERANALQKQLLVLKVEGKNVEGALKEAREIKTKLLEVEKEEGDVMSNIEELALALPNITSKETPRGAEFEVLCYVNADEKTIQIKDSKGKPISHIDIGTQLGIIDFASADAASGSGWYYLVGAGALLEQALVSYALDFTTHQGWTPVSPPSLVYSHISASCGFQPRDSSGEQQVYHIAQDEKDKIRGVPEISLTRTSDIALAGMKANAIISEAELPLKRVAASRCYRPEAGARAADTKGLYRVHELTKVELFAWTKPDKEEMEYMLDEMVDIQTDILGALGLTCRVLDMPVHNLSARETRKIAIEAFFPSRAMGKTPDDIQEAGWGEIASVSFCTDYQSRRLATRMREARGGTLGFPWTVNGTVLDVPRVLAALLEIGWDGEEGIMRLPKVLHQFMGTDRIEGPKRNVPLLHEFIPNTLTVNKVEHLVMGARLPVLLLLWNVLEWRYSRLDFGNEVVRQELVRLERNQTSLLENIRLVAQLIKNLNVSVSPIYLVKTQLNGKHVLHQTWLE</sequence>
<keyword evidence="4" id="KW-0067">ATP-binding</keyword>
<evidence type="ECO:0000256" key="4">
    <source>
        <dbReference type="ARBA" id="ARBA00022840"/>
    </source>
</evidence>
<dbReference type="SUPFAM" id="SSF46589">
    <property type="entry name" value="tRNA-binding arm"/>
    <property type="match status" value="1"/>
</dbReference>
<dbReference type="InterPro" id="IPR042103">
    <property type="entry name" value="SerRS_1_N_sf"/>
</dbReference>
<keyword evidence="5" id="KW-0030">Aminoacyl-tRNA synthetase</keyword>
<dbReference type="InterPro" id="IPR002317">
    <property type="entry name" value="Ser-tRNA-ligase_type_1"/>
</dbReference>
<dbReference type="GO" id="GO:0005524">
    <property type="term" value="F:ATP binding"/>
    <property type="evidence" value="ECO:0007669"/>
    <property type="project" value="UniProtKB-KW"/>
</dbReference>
<evidence type="ECO:0000256" key="6">
    <source>
        <dbReference type="ARBA" id="ARBA00031113"/>
    </source>
</evidence>
<dbReference type="EC" id="6.1.1.11" evidence="1"/>
<dbReference type="Gene3D" id="1.10.287.40">
    <property type="entry name" value="Serine-tRNA synthetase, tRNA binding domain"/>
    <property type="match status" value="1"/>
</dbReference>
<dbReference type="InterPro" id="IPR006195">
    <property type="entry name" value="aa-tRNA-synth_II"/>
</dbReference>
<dbReference type="PANTHER" id="PTHR11778">
    <property type="entry name" value="SERYL-TRNA SYNTHETASE"/>
    <property type="match status" value="1"/>
</dbReference>
<dbReference type="PROSITE" id="PS50862">
    <property type="entry name" value="AA_TRNA_LIGASE_II"/>
    <property type="match status" value="1"/>
</dbReference>
<dbReference type="AlphaFoldDB" id="F9G7K8"/>
<dbReference type="Pfam" id="PF02403">
    <property type="entry name" value="Seryl_tRNA_N"/>
    <property type="match status" value="1"/>
</dbReference>
<evidence type="ECO:0000256" key="3">
    <source>
        <dbReference type="ARBA" id="ARBA00022741"/>
    </source>
</evidence>
<dbReference type="SUPFAM" id="SSF55681">
    <property type="entry name" value="Class II aaRS and biotin synthetases"/>
    <property type="match status" value="1"/>
</dbReference>
<dbReference type="STRING" id="660025.F9G7K8"/>
<dbReference type="OrthoDB" id="10264585at2759"/>
<accession>F9G7K8</accession>
<evidence type="ECO:0000256" key="8">
    <source>
        <dbReference type="SAM" id="Coils"/>
    </source>
</evidence>
<dbReference type="PaxDb" id="5507-FOXG_07467P0"/>
<feature type="coiled-coil region" evidence="8">
    <location>
        <begin position="42"/>
        <end position="93"/>
    </location>
</feature>
<dbReference type="EMBL" id="AFQF01003629">
    <property type="protein sequence ID" value="EGU74850.1"/>
    <property type="molecule type" value="Genomic_DNA"/>
</dbReference>